<dbReference type="InterPro" id="IPR046854">
    <property type="entry name" value="AceK_regulatory"/>
</dbReference>
<keyword evidence="2 11" id="KW-0963">Cytoplasm</keyword>
<keyword evidence="6 11" id="KW-0547">Nucleotide-binding</keyword>
<dbReference type="InterPro" id="IPR046855">
    <property type="entry name" value="AceK_kinase"/>
</dbReference>
<dbReference type="EC" id="3.1.3.-" evidence="11"/>
<proteinExistence type="inferred from homology"/>
<dbReference type="RefSeq" id="WP_041097671.1">
    <property type="nucleotide sequence ID" value="NZ_AP012547.1"/>
</dbReference>
<name>W0SCY1_9PROT</name>
<organism evidence="14 15">
    <name type="scientific">Sulfuritalea hydrogenivorans sk43H</name>
    <dbReference type="NCBI Taxonomy" id="1223802"/>
    <lineage>
        <taxon>Bacteria</taxon>
        <taxon>Pseudomonadati</taxon>
        <taxon>Pseudomonadota</taxon>
        <taxon>Betaproteobacteria</taxon>
        <taxon>Nitrosomonadales</taxon>
        <taxon>Sterolibacteriaceae</taxon>
        <taxon>Sulfuritalea</taxon>
    </lineage>
</organism>
<sequence>MAADPSDTLIAESIANVLVDGFNKHYRLFHESSALAKQRFEEAQWPEAQQAVRDRIQFYDDRVKETTDKLHRAFNADSLSDTVWQQAKLQYIGLLTNHKQPELAETFFNSVFCQILHRTYFHNDFIFVRPAVSTEYIESEPPTYRCYYPNEAGFRTSIRQVFVDFGWTREFDDLDRDVDFILRSIESHLETVPAREANLQIQVLNSAFYRNKGAYVIGKAVNGAFEYPFTVPVLHSPDGKLYLDTIILDAWRIGVLFSLSRAYFMVDMEVPSGYVQFLRSIMPNKPRSELYTMLGLGKQGKTMFFRDLIFHLHHSADQFIVAPGIRGLVMLVFTLPSYPYVFKVIKDVFGSSKEVDHDTVRRKYQLVKQVDRVGRMADTLEFSKVALPRKRFSQELIDELYKEVPSLIEEDGDDLIIKHLYIERRMEPLNIYLEKAEKAGRDDQVEHAVCEYGNAIRELAIANIFPGDMLWKNFGVTRYGRVVFYDYDEIEYMTDCRFRRIPPPPNFEAEMSGEVWYSVSRLDVFPEEFETFLLVSDKIRDAFMRHHSDLFDASFWQDTQEQIRKGAVQDFFPYPESQRFCNVFGSGCSA</sequence>
<dbReference type="GO" id="GO:0008772">
    <property type="term" value="F:[isocitrate dehydrogenase (NADP+)] kinase activity"/>
    <property type="evidence" value="ECO:0007669"/>
    <property type="project" value="UniProtKB-UniRule"/>
</dbReference>
<feature type="binding site" evidence="11">
    <location>
        <begin position="322"/>
        <end position="328"/>
    </location>
    <ligand>
        <name>ATP</name>
        <dbReference type="ChEBI" id="CHEBI:30616"/>
    </ligand>
</feature>
<keyword evidence="7 11" id="KW-0418">Kinase</keyword>
<dbReference type="OrthoDB" id="5287793at2"/>
<keyword evidence="15" id="KW-1185">Reference proteome</keyword>
<evidence type="ECO:0000256" key="4">
    <source>
        <dbReference type="ARBA" id="ARBA00022532"/>
    </source>
</evidence>
<keyword evidence="1 11" id="KW-0329">Glyoxylate bypass</keyword>
<evidence type="ECO:0000256" key="3">
    <source>
        <dbReference type="ARBA" id="ARBA00022527"/>
    </source>
</evidence>
<dbReference type="GO" id="GO:0005524">
    <property type="term" value="F:ATP binding"/>
    <property type="evidence" value="ECO:0007669"/>
    <property type="project" value="UniProtKB-UniRule"/>
</dbReference>
<evidence type="ECO:0000256" key="10">
    <source>
        <dbReference type="ARBA" id="ARBA00022912"/>
    </source>
</evidence>
<dbReference type="EMBL" id="AP012547">
    <property type="protein sequence ID" value="BAO28891.1"/>
    <property type="molecule type" value="Genomic_DNA"/>
</dbReference>
<dbReference type="GO" id="GO:0006097">
    <property type="term" value="P:glyoxylate cycle"/>
    <property type="evidence" value="ECO:0007669"/>
    <property type="project" value="UniProtKB-UniRule"/>
</dbReference>
<evidence type="ECO:0000259" key="12">
    <source>
        <dbReference type="Pfam" id="PF06315"/>
    </source>
</evidence>
<dbReference type="GO" id="GO:0004721">
    <property type="term" value="F:phosphoprotein phosphatase activity"/>
    <property type="evidence" value="ECO:0007669"/>
    <property type="project" value="UniProtKB-KW"/>
</dbReference>
<evidence type="ECO:0000313" key="14">
    <source>
        <dbReference type="EMBL" id="BAO28891.1"/>
    </source>
</evidence>
<dbReference type="GO" id="GO:0005737">
    <property type="term" value="C:cytoplasm"/>
    <property type="evidence" value="ECO:0007669"/>
    <property type="project" value="UniProtKB-SubCell"/>
</dbReference>
<dbReference type="PANTHER" id="PTHR39559">
    <property type="match status" value="1"/>
</dbReference>
<dbReference type="GO" id="GO:0004674">
    <property type="term" value="F:protein serine/threonine kinase activity"/>
    <property type="evidence" value="ECO:0007669"/>
    <property type="project" value="UniProtKB-KW"/>
</dbReference>
<evidence type="ECO:0000259" key="13">
    <source>
        <dbReference type="Pfam" id="PF20423"/>
    </source>
</evidence>
<dbReference type="PIRSF" id="PIRSF000719">
    <property type="entry name" value="AceK"/>
    <property type="match status" value="1"/>
</dbReference>
<dbReference type="EC" id="2.7.11.5" evidence="11"/>
<comment type="similarity">
    <text evidence="11">Belongs to the AceK family.</text>
</comment>
<dbReference type="GO" id="GO:0006006">
    <property type="term" value="P:glucose metabolic process"/>
    <property type="evidence" value="ECO:0007669"/>
    <property type="project" value="InterPro"/>
</dbReference>
<accession>W0SCY1</accession>
<keyword evidence="9 11" id="KW-0067">ATP-binding</keyword>
<evidence type="ECO:0000256" key="8">
    <source>
        <dbReference type="ARBA" id="ARBA00022801"/>
    </source>
</evidence>
<evidence type="ECO:0000256" key="2">
    <source>
        <dbReference type="ARBA" id="ARBA00022490"/>
    </source>
</evidence>
<keyword evidence="3 11" id="KW-0723">Serine/threonine-protein kinase</keyword>
<feature type="domain" description="Isocitrate dehydrogenase kinase/phosphatase (AceK) regulatory" evidence="13">
    <location>
        <begin position="15"/>
        <end position="315"/>
    </location>
</feature>
<comment type="subcellular location">
    <subcellularLocation>
        <location evidence="11">Cytoplasm</location>
    </subcellularLocation>
</comment>
<comment type="function">
    <text evidence="11">Bifunctional enzyme which can phosphorylate or dephosphorylate isocitrate dehydrogenase (IDH) on a specific serine residue. This is a regulatory mechanism which enables bacteria to bypass the Krebs cycle via the glyoxylate shunt in response to the source of carbon. When bacteria are grown on glucose, IDH is fully active and unphosphorylated, but when grown on acetate or ethanol, the activity of IDH declines drastically concomitant with its phosphorylation.</text>
</comment>
<keyword evidence="5 11" id="KW-0808">Transferase</keyword>
<feature type="domain" description="Isocitrate dehydrogenase kinase/phosphatase (AceK) kinase" evidence="12">
    <location>
        <begin position="317"/>
        <end position="576"/>
    </location>
</feature>
<dbReference type="NCBIfam" id="NF002804">
    <property type="entry name" value="PRK02946.1"/>
    <property type="match status" value="1"/>
</dbReference>
<evidence type="ECO:0000256" key="1">
    <source>
        <dbReference type="ARBA" id="ARBA00022435"/>
    </source>
</evidence>
<dbReference type="Proteomes" id="UP000031637">
    <property type="component" value="Chromosome"/>
</dbReference>
<feature type="active site" evidence="11">
    <location>
        <position position="378"/>
    </location>
</feature>
<keyword evidence="8 11" id="KW-0378">Hydrolase</keyword>
<dbReference type="Pfam" id="PF20423">
    <property type="entry name" value="AceK_regulatory"/>
    <property type="match status" value="1"/>
</dbReference>
<evidence type="ECO:0000256" key="7">
    <source>
        <dbReference type="ARBA" id="ARBA00022777"/>
    </source>
</evidence>
<keyword evidence="4 11" id="KW-0816">Tricarboxylic acid cycle</keyword>
<comment type="catalytic activity">
    <reaction evidence="11">
        <text>L-seryl-[isocitrate dehydrogenase] + ATP = O-phospho-L-seryl-[isocitrate dehydrogenase] + ADP + H(+)</text>
        <dbReference type="Rhea" id="RHEA:43540"/>
        <dbReference type="Rhea" id="RHEA-COMP:10605"/>
        <dbReference type="Rhea" id="RHEA-COMP:10606"/>
        <dbReference type="ChEBI" id="CHEBI:15378"/>
        <dbReference type="ChEBI" id="CHEBI:29999"/>
        <dbReference type="ChEBI" id="CHEBI:30616"/>
        <dbReference type="ChEBI" id="CHEBI:83421"/>
        <dbReference type="ChEBI" id="CHEBI:456216"/>
        <dbReference type="EC" id="2.7.11.5"/>
    </reaction>
</comment>
<gene>
    <name evidence="11" type="primary">aceK</name>
    <name evidence="14" type="ORF">SUTH_01091</name>
</gene>
<dbReference type="HAMAP" id="MF_00747">
    <property type="entry name" value="AceK"/>
    <property type="match status" value="1"/>
</dbReference>
<reference evidence="14 15" key="1">
    <citation type="journal article" date="2014" name="Syst. Appl. Microbiol.">
        <title>Complete genomes of freshwater sulfur oxidizers Sulfuricella denitrificans skB26 and Sulfuritalea hydrogenivorans sk43H: genetic insights into the sulfur oxidation pathway of betaproteobacteria.</title>
        <authorList>
            <person name="Watanabe T."/>
            <person name="Kojima H."/>
            <person name="Fukui M."/>
        </authorList>
    </citation>
    <scope>NUCLEOTIDE SEQUENCE [LARGE SCALE GENOMIC DNA]</scope>
    <source>
        <strain evidence="14">DSM22779</strain>
    </source>
</reference>
<dbReference type="InterPro" id="IPR010452">
    <property type="entry name" value="Isocitrate_DH_AceK"/>
</dbReference>
<dbReference type="Pfam" id="PF06315">
    <property type="entry name" value="AceK_kinase"/>
    <property type="match status" value="1"/>
</dbReference>
<evidence type="ECO:0000256" key="9">
    <source>
        <dbReference type="ARBA" id="ARBA00022840"/>
    </source>
</evidence>
<dbReference type="HOGENOM" id="CLU_033804_1_1_4"/>
<protein>
    <recommendedName>
        <fullName evidence="11">Isocitrate dehydrogenase kinase/phosphatase</fullName>
        <shortName evidence="11">IDH kinase/phosphatase</shortName>
        <shortName evidence="11">IDHK/P</shortName>
        <ecNumber evidence="11">2.7.11.5</ecNumber>
        <ecNumber evidence="11">3.1.3.-</ecNumber>
    </recommendedName>
</protein>
<dbReference type="GO" id="GO:0006099">
    <property type="term" value="P:tricarboxylic acid cycle"/>
    <property type="evidence" value="ECO:0007669"/>
    <property type="project" value="UniProtKB-UniRule"/>
</dbReference>
<dbReference type="AlphaFoldDB" id="W0SCY1"/>
<feature type="binding site" evidence="11">
    <location>
        <position position="343"/>
    </location>
    <ligand>
        <name>ATP</name>
        <dbReference type="ChEBI" id="CHEBI:30616"/>
    </ligand>
</feature>
<evidence type="ECO:0000256" key="5">
    <source>
        <dbReference type="ARBA" id="ARBA00022679"/>
    </source>
</evidence>
<keyword evidence="10 11" id="KW-0904">Protein phosphatase</keyword>
<evidence type="ECO:0000256" key="6">
    <source>
        <dbReference type="ARBA" id="ARBA00022741"/>
    </source>
</evidence>
<dbReference type="KEGG" id="shd:SUTH_01091"/>
<dbReference type="GO" id="GO:0016208">
    <property type="term" value="F:AMP binding"/>
    <property type="evidence" value="ECO:0007669"/>
    <property type="project" value="TreeGrafter"/>
</dbReference>
<evidence type="ECO:0000313" key="15">
    <source>
        <dbReference type="Proteomes" id="UP000031637"/>
    </source>
</evidence>
<dbReference type="PANTHER" id="PTHR39559:SF1">
    <property type="entry name" value="ISOCITRATE DEHYDROGENASE KINASE_PHOSPHATASE"/>
    <property type="match status" value="1"/>
</dbReference>
<dbReference type="STRING" id="1223802.SUTH_01091"/>
<evidence type="ECO:0000256" key="11">
    <source>
        <dbReference type="HAMAP-Rule" id="MF_00747"/>
    </source>
</evidence>